<reference evidence="1" key="1">
    <citation type="submission" date="2023-04" db="EMBL/GenBank/DDBJ databases">
        <title>Phytophthora lilii NBRC 32176.</title>
        <authorList>
            <person name="Ichikawa N."/>
            <person name="Sato H."/>
            <person name="Tonouchi N."/>
        </authorList>
    </citation>
    <scope>NUCLEOTIDE SEQUENCE</scope>
    <source>
        <strain evidence="1">NBRC 32176</strain>
    </source>
</reference>
<accession>A0A9W7CKW2</accession>
<organism evidence="1 2">
    <name type="scientific">Phytophthora lilii</name>
    <dbReference type="NCBI Taxonomy" id="2077276"/>
    <lineage>
        <taxon>Eukaryota</taxon>
        <taxon>Sar</taxon>
        <taxon>Stramenopiles</taxon>
        <taxon>Oomycota</taxon>
        <taxon>Peronosporomycetes</taxon>
        <taxon>Peronosporales</taxon>
        <taxon>Peronosporaceae</taxon>
        <taxon>Phytophthora</taxon>
    </lineage>
</organism>
<evidence type="ECO:0000313" key="1">
    <source>
        <dbReference type="EMBL" id="GMF35142.1"/>
    </source>
</evidence>
<evidence type="ECO:0000313" key="2">
    <source>
        <dbReference type="Proteomes" id="UP001165083"/>
    </source>
</evidence>
<protein>
    <submittedName>
        <fullName evidence="1">Unnamed protein product</fullName>
    </submittedName>
</protein>
<dbReference type="Proteomes" id="UP001165083">
    <property type="component" value="Unassembled WGS sequence"/>
</dbReference>
<gene>
    <name evidence="1" type="ORF">Plil01_001493600</name>
</gene>
<proteinExistence type="predicted"/>
<name>A0A9W7CKW2_9STRA</name>
<keyword evidence="2" id="KW-1185">Reference proteome</keyword>
<comment type="caution">
    <text evidence="1">The sequence shown here is derived from an EMBL/GenBank/DDBJ whole genome shotgun (WGS) entry which is preliminary data.</text>
</comment>
<dbReference type="AlphaFoldDB" id="A0A9W7CKW2"/>
<dbReference type="EMBL" id="BSXW01001252">
    <property type="protein sequence ID" value="GMF35142.1"/>
    <property type="molecule type" value="Genomic_DNA"/>
</dbReference>
<sequence length="137" mass="15566">MWCLADFLDSSHHWPPKFSFFSKISSLLGPLLETRIEIHDMFCLNCELTQVFRRVLPNSEHGDISVVSRETIAPTYGVMTSRGPQFFLNLRKQDWQMLLQPQIGNAPDDTARMSAKSYSRAIITNDGAKELPYPCGS</sequence>